<proteinExistence type="predicted"/>
<protein>
    <submittedName>
        <fullName evidence="3">Cytochrome c family protein</fullName>
    </submittedName>
</protein>
<dbReference type="Proteomes" id="UP000007519">
    <property type="component" value="Chromosome"/>
</dbReference>
<evidence type="ECO:0000256" key="1">
    <source>
        <dbReference type="SAM" id="SignalP"/>
    </source>
</evidence>
<reference evidence="3 4" key="1">
    <citation type="journal article" date="2012" name="Stand. Genomic Sci.">
        <title>Complete genome sequencing and analysis of Saprospira grandis str. Lewin, a predatory marine bacterium.</title>
        <authorList>
            <person name="Saw J.H."/>
            <person name="Yuryev A."/>
            <person name="Kanbe M."/>
            <person name="Hou S."/>
            <person name="Young A.G."/>
            <person name="Aizawa S."/>
            <person name="Alam M."/>
        </authorList>
    </citation>
    <scope>NUCLEOTIDE SEQUENCE [LARGE SCALE GENOMIC DNA]</scope>
    <source>
        <strain evidence="3 4">Lewin</strain>
    </source>
</reference>
<dbReference type="AlphaFoldDB" id="H6L505"/>
<dbReference type="InterPro" id="IPR021796">
    <property type="entry name" value="Tll0287-like_dom"/>
</dbReference>
<dbReference type="OrthoDB" id="1494333at2"/>
<dbReference type="STRING" id="984262.SGRA_0133"/>
<gene>
    <name evidence="3" type="ordered locus">SGRA_0133</name>
</gene>
<dbReference type="RefSeq" id="WP_014373127.1">
    <property type="nucleotide sequence ID" value="NC_016940.1"/>
</dbReference>
<evidence type="ECO:0000259" key="2">
    <source>
        <dbReference type="Pfam" id="PF11845"/>
    </source>
</evidence>
<feature type="signal peptide" evidence="1">
    <location>
        <begin position="1"/>
        <end position="18"/>
    </location>
</feature>
<dbReference type="eggNOG" id="COG3258">
    <property type="taxonomic scope" value="Bacteria"/>
</dbReference>
<dbReference type="EMBL" id="CP002831">
    <property type="protein sequence ID" value="AFC22877.1"/>
    <property type="molecule type" value="Genomic_DNA"/>
</dbReference>
<evidence type="ECO:0000313" key="3">
    <source>
        <dbReference type="EMBL" id="AFC22877.1"/>
    </source>
</evidence>
<accession>H6L505</accession>
<dbReference type="HOGENOM" id="CLU_109783_0_0_10"/>
<organism evidence="3 4">
    <name type="scientific">Saprospira grandis (strain Lewin)</name>
    <dbReference type="NCBI Taxonomy" id="984262"/>
    <lineage>
        <taxon>Bacteria</taxon>
        <taxon>Pseudomonadati</taxon>
        <taxon>Bacteroidota</taxon>
        <taxon>Saprospiria</taxon>
        <taxon>Saprospirales</taxon>
        <taxon>Saprospiraceae</taxon>
        <taxon>Saprospira</taxon>
    </lineage>
</organism>
<feature type="domain" description="Tll0287-like" evidence="2">
    <location>
        <begin position="62"/>
        <end position="195"/>
    </location>
</feature>
<keyword evidence="1" id="KW-0732">Signal</keyword>
<sequence length="203" mass="22436">MKTLKIASLLLSGSLLFAYCSTPSGSEPKVYSGEQAQTLKNKGSEAALKAQQRLLKTVKGAMAEKGVAGALSYCNLEALGLKAKLGEEMGVEIARRSARYRNPKDAPENEFEEQLLAAYEQAQKEGKDLNSQIFESETHYIYYQPISIPNAACLKCHGKPGQDIADADVQKLAELYPEDKAQNYKLGDFRGAWRIQWAKNLQE</sequence>
<feature type="chain" id="PRO_5003603954" evidence="1">
    <location>
        <begin position="19"/>
        <end position="203"/>
    </location>
</feature>
<keyword evidence="4" id="KW-1185">Reference proteome</keyword>
<evidence type="ECO:0000313" key="4">
    <source>
        <dbReference type="Proteomes" id="UP000007519"/>
    </source>
</evidence>
<name>H6L505_SAPGL</name>
<dbReference type="KEGG" id="sgn:SGRA_0133"/>
<dbReference type="Pfam" id="PF11845">
    <property type="entry name" value="Tll0287-like"/>
    <property type="match status" value="1"/>
</dbReference>